<dbReference type="Proteomes" id="UP001143856">
    <property type="component" value="Unassembled WGS sequence"/>
</dbReference>
<name>A0ACC1N2P8_9PEZI</name>
<accession>A0ACC1N2P8</accession>
<protein>
    <submittedName>
        <fullName evidence="1">Uncharacterized protein</fullName>
    </submittedName>
</protein>
<comment type="caution">
    <text evidence="1">The sequence shown here is derived from an EMBL/GenBank/DDBJ whole genome shotgun (WGS) entry which is preliminary data.</text>
</comment>
<dbReference type="EMBL" id="JAPDGR010003016">
    <property type="protein sequence ID" value="KAJ2973126.1"/>
    <property type="molecule type" value="Genomic_DNA"/>
</dbReference>
<organism evidence="1 2">
    <name type="scientific">Xylaria curta</name>
    <dbReference type="NCBI Taxonomy" id="42375"/>
    <lineage>
        <taxon>Eukaryota</taxon>
        <taxon>Fungi</taxon>
        <taxon>Dikarya</taxon>
        <taxon>Ascomycota</taxon>
        <taxon>Pezizomycotina</taxon>
        <taxon>Sordariomycetes</taxon>
        <taxon>Xylariomycetidae</taxon>
        <taxon>Xylariales</taxon>
        <taxon>Xylariaceae</taxon>
        <taxon>Xylaria</taxon>
    </lineage>
</organism>
<proteinExistence type="predicted"/>
<evidence type="ECO:0000313" key="1">
    <source>
        <dbReference type="EMBL" id="KAJ2973126.1"/>
    </source>
</evidence>
<sequence length="270" mass="28719">MFATTVGIVEKKAPFAAPLRMTNTARGPIEMLNGQIRSILIALRRRDRFKVLSAPMPSARAPPPRRPTKDANWKAATRPPSPPSRRRLCQFGRIDMLVNNAGVMDKFDAAGTVSLDIWNRVIGVNLTGAYLCTKAAVNAFEAQSPPGGTIINICSAASTRGLAAGAAYTASKHGLLGLMRNTAGFYGPKGIYSIAFLMGGMDTNIVDVFATGFNQEGMAAMQAANPGFVVGKTNIQLGDVAKYCIFYSDRAIAESSNGTTVTISKNWPAA</sequence>
<evidence type="ECO:0000313" key="2">
    <source>
        <dbReference type="Proteomes" id="UP001143856"/>
    </source>
</evidence>
<gene>
    <name evidence="1" type="ORF">NUW58_g9019</name>
</gene>
<keyword evidence="2" id="KW-1185">Reference proteome</keyword>
<reference evidence="1" key="1">
    <citation type="submission" date="2022-10" db="EMBL/GenBank/DDBJ databases">
        <title>Genome Sequence of Xylaria curta.</title>
        <authorList>
            <person name="Buettner E."/>
        </authorList>
    </citation>
    <scope>NUCLEOTIDE SEQUENCE</scope>
    <source>
        <strain evidence="1">Babe10</strain>
    </source>
</reference>